<evidence type="ECO:0000256" key="1">
    <source>
        <dbReference type="SAM" id="MobiDB-lite"/>
    </source>
</evidence>
<feature type="compositionally biased region" description="Low complexity" evidence="1">
    <location>
        <begin position="261"/>
        <end position="277"/>
    </location>
</feature>
<feature type="region of interest" description="Disordered" evidence="1">
    <location>
        <begin position="219"/>
        <end position="277"/>
    </location>
</feature>
<feature type="region of interest" description="Disordered" evidence="1">
    <location>
        <begin position="484"/>
        <end position="513"/>
    </location>
</feature>
<feature type="region of interest" description="Disordered" evidence="1">
    <location>
        <begin position="80"/>
        <end position="119"/>
    </location>
</feature>
<feature type="compositionally biased region" description="Polar residues" evidence="1">
    <location>
        <begin position="92"/>
        <end position="115"/>
    </location>
</feature>
<dbReference type="EMBL" id="LJIJ01000009">
    <property type="protein sequence ID" value="ODN06191.1"/>
    <property type="molecule type" value="Genomic_DNA"/>
</dbReference>
<comment type="caution">
    <text evidence="2">The sequence shown here is derived from an EMBL/GenBank/DDBJ whole genome shotgun (WGS) entry which is preliminary data.</text>
</comment>
<accession>A0A1D2NLR5</accession>
<protein>
    <submittedName>
        <fullName evidence="2">Uncharacterized protein</fullName>
    </submittedName>
</protein>
<evidence type="ECO:0000313" key="2">
    <source>
        <dbReference type="EMBL" id="ODN06191.1"/>
    </source>
</evidence>
<feature type="compositionally biased region" description="Basic and acidic residues" evidence="1">
    <location>
        <begin position="222"/>
        <end position="231"/>
    </location>
</feature>
<evidence type="ECO:0000313" key="3">
    <source>
        <dbReference type="Proteomes" id="UP000094527"/>
    </source>
</evidence>
<proteinExistence type="predicted"/>
<dbReference type="AlphaFoldDB" id="A0A1D2NLR5"/>
<dbReference type="Proteomes" id="UP000094527">
    <property type="component" value="Unassembled WGS sequence"/>
</dbReference>
<name>A0A1D2NLR5_ORCCI</name>
<gene>
    <name evidence="2" type="ORF">Ocin01_00498</name>
</gene>
<sequence>MKTFSVIISKIVLSVTLLVHVFLSVVLTVPIIPSFPNSNGVDNGHFRNIRHSHSHNIPPKTTSSFQGTGHEHVNYKREQAPEETQPIAPNIDNGSFKGSTSLEENKGINPSGSSNTRKELEEKSIPHFHFVSNQQEPVNKLQSQIVNADQNKEEKLTIDAYNGNRLQKGLENASNQPAYNLDYYYEDGIEARLSTATLIPDVQLLLQKYKESPHLDSIPDYSHLEFPKDTTEPQNGPRTKHRHGPTFNIKNPVDSIGTWSPQKPATPATTTVKPTTQKPIVQSETKILLSNDVVQVENPKSPLNKNINLKGIQNASSDAFYKKVLPDVRNITPLRVKLERTSSVPFIVFPETVGNRPIVKEEQKIKAGVVGDSGLNTVMDYPVDYLELEDYDLKELKSINTSTTAKPPQLNPIPPKVTDILPILKAPSNKTMLQGQVSRENNKIEKTHEDSSIFLIDLPPLDTELRAPNDNIDKTITLLDAELESSSSEENNSQMPINEKGFSVKPEHGTNSTNTKATQIDIILEIRAPSIVQPNPSSSDLKPLEQTFSVPLGKRYVHHNHTKRADSQ</sequence>
<feature type="compositionally biased region" description="Low complexity" evidence="1">
    <location>
        <begin position="484"/>
        <end position="493"/>
    </location>
</feature>
<reference evidence="2 3" key="1">
    <citation type="journal article" date="2016" name="Genome Biol. Evol.">
        <title>Gene Family Evolution Reflects Adaptation to Soil Environmental Stressors in the Genome of the Collembolan Orchesella cincta.</title>
        <authorList>
            <person name="Faddeeva-Vakhrusheva A."/>
            <person name="Derks M.F."/>
            <person name="Anvar S.Y."/>
            <person name="Agamennone V."/>
            <person name="Suring W."/>
            <person name="Smit S."/>
            <person name="van Straalen N.M."/>
            <person name="Roelofs D."/>
        </authorList>
    </citation>
    <scope>NUCLEOTIDE SEQUENCE [LARGE SCALE GENOMIC DNA]</scope>
    <source>
        <tissue evidence="2">Mixed pool</tissue>
    </source>
</reference>
<keyword evidence="3" id="KW-1185">Reference proteome</keyword>
<organism evidence="2 3">
    <name type="scientific">Orchesella cincta</name>
    <name type="common">Springtail</name>
    <name type="synonym">Podura cincta</name>
    <dbReference type="NCBI Taxonomy" id="48709"/>
    <lineage>
        <taxon>Eukaryota</taxon>
        <taxon>Metazoa</taxon>
        <taxon>Ecdysozoa</taxon>
        <taxon>Arthropoda</taxon>
        <taxon>Hexapoda</taxon>
        <taxon>Collembola</taxon>
        <taxon>Entomobryomorpha</taxon>
        <taxon>Entomobryoidea</taxon>
        <taxon>Orchesellidae</taxon>
        <taxon>Orchesellinae</taxon>
        <taxon>Orchesella</taxon>
    </lineage>
</organism>